<evidence type="ECO:0000256" key="2">
    <source>
        <dbReference type="SAM" id="MobiDB-lite"/>
    </source>
</evidence>
<evidence type="ECO:0000313" key="6">
    <source>
        <dbReference type="EMBL" id="KWV83864.1"/>
    </source>
</evidence>
<feature type="region of interest" description="Disordered" evidence="2">
    <location>
        <begin position="1104"/>
        <end position="1137"/>
    </location>
</feature>
<dbReference type="Proteomes" id="UP000063434">
    <property type="component" value="Unassembled WGS sequence"/>
</dbReference>
<evidence type="ECO:0000313" key="7">
    <source>
        <dbReference type="Proteomes" id="UP000063434"/>
    </source>
</evidence>
<evidence type="ECO:0000256" key="1">
    <source>
        <dbReference type="SAM" id="Coils"/>
    </source>
</evidence>
<dbReference type="Pfam" id="PF25792">
    <property type="entry name" value="BREX_BrxC_helical"/>
    <property type="match status" value="1"/>
</dbReference>
<feature type="domain" description="Probable ATP-binding protein BrxC 4th six-stranded beta-sheet" evidence="5">
    <location>
        <begin position="555"/>
        <end position="724"/>
    </location>
</feature>
<sequence>MELNGIFKNSVGRPIEGVIKADDETSLYNELSEYVLTNEVAKRLDPFLDAYTDYHHANGVWVSGFFGSGKSHLLKMLALLLENRKVDGTTALDIFLPKIKTDDELLRAKFKKAVAIPSKSILFNIDQKADIISKTQIDALLSVFVKVFNEMCGYYGKQGYIAQFERDLDSRELFRPFKEAYQSIANKSWERGREQALLEAGNIAKAYAQITGEDLALAKGILDKYRAQHSVSIEDFGNQVKEWLDKQPSNFRLNFFVDEVGQYIADNTKLMTNLQTVAESLATKCLGRAWIIVTAQEDMDSVMGDMSKQQSNDFSRVQARFANRLKLTSADVAEVIQKRLLTKNDTGTELLKTVYEQQFNNFKTLFEFADGGQHYQNFRDLEHFTYCYPFVPYQFPLFQSAIRGISMHNGFEGKANSVGERSMLGVFREVAMAIDNEPVGRLATFDRMFEGIRGALKSAIQSAINNAERHLGDPYAVRVLKALFLVKYVKEFKATLRNLNVLMLERFGEDIPAQRKKLEAALNLLEQQTYIQRNGELYEYLTDEEKDIEEEIKNTEIESADVIKELETLLFDGVIKQRKIRYENGQDYAYTRRMDDRSLSREFELAIHIVTPLSDNFDNLTVQRMQSMGRDELRVVLPADARFMQDLTLHKRTEKYIRQNSSTQQEAVKRIIDAKGFQNTERLAELQGRARELLGKAHLIINAADVDASSNDGQARILKGIYQLIETTYPNLRMLRDVPFNENDIGKYLRQAQDGLLGNDATSLTEPEQELLAYIQSNARGGVRTTVKTLLERFERKNYGWYYAAILCNLAFLCARSKVEVRQDSNPLEGDNLERSLRNTNAHTTLVLEPQIEFSASQVRHLKEFFADFFDRPASCNEARALARETIDAIKELEIDLADLHGQKALYGFLSVLDGVMATLKEIAGKNASWFLTDLSRASDAMLDTKEQIIEPLRRFMGSPQKTIYDQARQLVQEQEDNFAYVATGEVEAIKALLTENKPWQGNRLQQAKPQLEALQKAIANQLASEKATAVSRLAELELRLQGGNEYSSLKPEQQAQLAAPFIEARQSMQGQKRIAMIRDQLRAFEDNQYAQLLLKLEQLSRPQPVSAPVPPISPQPSGNQGIDCPPPQSAEPPRVVEPPRLVSARTIKVAYSKPWLASEAELDDYLQQQREAWLKEIQAGNRVQI</sequence>
<protein>
    <recommendedName>
        <fullName evidence="8">BREX system P-loop protein BrxC</fullName>
    </recommendedName>
</protein>
<comment type="caution">
    <text evidence="6">The sequence shown here is derived from an EMBL/GenBank/DDBJ whole genome shotgun (WGS) entry which is preliminary data.</text>
</comment>
<proteinExistence type="predicted"/>
<dbReference type="Pfam" id="PF25791">
    <property type="entry name" value="WHD_BREX_BrxC"/>
    <property type="match status" value="1"/>
</dbReference>
<feature type="coiled-coil region" evidence="1">
    <location>
        <begin position="538"/>
        <end position="565"/>
    </location>
</feature>
<organism evidence="6 7">
    <name type="scientific">Pseudomonas fluorescens</name>
    <dbReference type="NCBI Taxonomy" id="294"/>
    <lineage>
        <taxon>Bacteria</taxon>
        <taxon>Pseudomonadati</taxon>
        <taxon>Pseudomonadota</taxon>
        <taxon>Gammaproteobacteria</taxon>
        <taxon>Pseudomonadales</taxon>
        <taxon>Pseudomonadaceae</taxon>
        <taxon>Pseudomonas</taxon>
    </lineage>
</organism>
<dbReference type="RefSeq" id="WP_060765715.1">
    <property type="nucleotide sequence ID" value="NZ_LCYC01000007.1"/>
</dbReference>
<dbReference type="InterPro" id="IPR047679">
    <property type="entry name" value="BREX_BrxC"/>
</dbReference>
<dbReference type="InterPro" id="IPR058038">
    <property type="entry name" value="BREX_BrxC_wHTH"/>
</dbReference>
<feature type="coiled-coil region" evidence="1">
    <location>
        <begin position="876"/>
        <end position="903"/>
    </location>
</feature>
<evidence type="ECO:0000259" key="5">
    <source>
        <dbReference type="Pfam" id="PF25796"/>
    </source>
</evidence>
<name>A0A120G5B9_PSEFL</name>
<feature type="compositionally biased region" description="Pro residues" evidence="2">
    <location>
        <begin position="1106"/>
        <end position="1115"/>
    </location>
</feature>
<evidence type="ECO:0000259" key="4">
    <source>
        <dbReference type="Pfam" id="PF25792"/>
    </source>
</evidence>
<feature type="domain" description="Probable ATP-binding protein BrxC alpha-helical" evidence="4">
    <location>
        <begin position="858"/>
        <end position="978"/>
    </location>
</feature>
<dbReference type="Pfam" id="PF25796">
    <property type="entry name" value="BREX_BrxC_4th"/>
    <property type="match status" value="1"/>
</dbReference>
<feature type="domain" description="Probable ATP-binding protein BrxC winged helix-turn-helix" evidence="3">
    <location>
        <begin position="767"/>
        <end position="834"/>
    </location>
</feature>
<dbReference type="AlphaFoldDB" id="A0A120G5B9"/>
<dbReference type="EMBL" id="LCYC01000007">
    <property type="protein sequence ID" value="KWV83864.1"/>
    <property type="molecule type" value="Genomic_DNA"/>
</dbReference>
<accession>A0A120G5B9</accession>
<reference evidence="6 7" key="1">
    <citation type="submission" date="2015-05" db="EMBL/GenBank/DDBJ databases">
        <title>A genomic and transcriptomic approach to investigate the blue pigment phenotype in Pseudomonas fluorescens.</title>
        <authorList>
            <person name="Andreani N.A."/>
            <person name="Cardazzo B."/>
        </authorList>
    </citation>
    <scope>NUCLEOTIDE SEQUENCE [LARGE SCALE GENOMIC DNA]</scope>
    <source>
        <strain evidence="6 7">Ps_40</strain>
    </source>
</reference>
<keyword evidence="1" id="KW-0175">Coiled coil</keyword>
<gene>
    <name evidence="6" type="ORF">PFL603g_00651</name>
</gene>
<dbReference type="InterPro" id="IPR058036">
    <property type="entry name" value="BREX_BrxC_4th"/>
</dbReference>
<dbReference type="NCBIfam" id="NF033441">
    <property type="entry name" value="BREX_BrxC"/>
    <property type="match status" value="1"/>
</dbReference>
<evidence type="ECO:0008006" key="8">
    <source>
        <dbReference type="Google" id="ProtNLM"/>
    </source>
</evidence>
<dbReference type="InterPro" id="IPR058037">
    <property type="entry name" value="BREX_BrxC_helical"/>
</dbReference>
<dbReference type="PATRIC" id="fig|294.195.peg.700"/>
<evidence type="ECO:0000259" key="3">
    <source>
        <dbReference type="Pfam" id="PF25791"/>
    </source>
</evidence>